<dbReference type="Proteomes" id="UP000027178">
    <property type="component" value="Unassembled WGS sequence"/>
</dbReference>
<dbReference type="AntiFam" id="ANF00072">
    <property type="entry name" value="Shadow ORF (opposite TypA)"/>
</dbReference>
<feature type="compositionally biased region" description="Basic residues" evidence="1">
    <location>
        <begin position="663"/>
        <end position="674"/>
    </location>
</feature>
<evidence type="ECO:0000313" key="3">
    <source>
        <dbReference type="Proteomes" id="UP000027178"/>
    </source>
</evidence>
<feature type="compositionally biased region" description="Gly residues" evidence="1">
    <location>
        <begin position="622"/>
        <end position="636"/>
    </location>
</feature>
<accession>A0A066YR38</accession>
<dbReference type="PATRIC" id="fig|1348663.4.peg.5613"/>
<feature type="region of interest" description="Disordered" evidence="1">
    <location>
        <begin position="1"/>
        <end position="77"/>
    </location>
</feature>
<keyword evidence="3" id="KW-1185">Reference proteome</keyword>
<dbReference type="AlphaFoldDB" id="A0A066YR38"/>
<reference evidence="2 3" key="1">
    <citation type="submission" date="2014-05" db="EMBL/GenBank/DDBJ databases">
        <title>Draft Genome Sequence of Kitasatospora cheerisanensis KCTC 2395.</title>
        <authorList>
            <person name="Nam D.H."/>
        </authorList>
    </citation>
    <scope>NUCLEOTIDE SEQUENCE [LARGE SCALE GENOMIC DNA]</scope>
    <source>
        <strain evidence="2 3">KCTC 2395</strain>
    </source>
</reference>
<organism evidence="2 3">
    <name type="scientific">Kitasatospora cheerisanensis KCTC 2395</name>
    <dbReference type="NCBI Taxonomy" id="1348663"/>
    <lineage>
        <taxon>Bacteria</taxon>
        <taxon>Bacillati</taxon>
        <taxon>Actinomycetota</taxon>
        <taxon>Actinomycetes</taxon>
        <taxon>Kitasatosporales</taxon>
        <taxon>Streptomycetaceae</taxon>
        <taxon>Kitasatospora</taxon>
    </lineage>
</organism>
<protein>
    <submittedName>
        <fullName evidence="2">Uncharacterized protein</fullName>
    </submittedName>
</protein>
<name>A0A066YR38_9ACTN</name>
<sequence length="774" mass="81881">MHPAAPGGQVAEDAADAVRGDGDGDVDHGLQQHRAAAPQRLAQGEPSGGAERQVGGVLDVGRPVGEGDPDSGDRVAERAVREGVPAARRDGLHELLRNPPAGDGGAELEAVGAGFAERFDVDHDVRELPGAAVLFDVPQDEPGDRRGERLPVGDPRAADGDLQPGAVQRLHRHLQVQFAQPGQHPLPALRIGADHQGRVLLGEPEQRRRQPVGVHRAAGLDRDGHHRVGGDGRFQHQRGAGCAQRAAGAGGLGPDDGDDVAGHRRVGLGVPVGLHPQDAADPLGAAGACVEHGVPLSQGAGVDPQATEPSGGVRVDLEHQGGQRLLGVGGAFLDGALPVAAHRRDVQRRGQVRRHRVEQRFDPAVAVRRAAEHHHRLSVGGELTQRGGQGIRAEGAGGAVLLQCRRVQFGHGLRQRLSSTFRLRRQLHWHLSDLDAVGAVRPGERAQPEQVDHAGEVALPADRHLHGQRHRVEPVADRGDRAVQVRAGPVHLVDERDPRHAVPVGLAPHRFALRLDARDGVEHRHRAVQHAQRPFHLVGEVHVARRVDQVQPVPRPVATDRSSKDGDAAVALLRIEVGDGGAVVHLAAPVGLTGQEQDALGDGGLPGIHVGEDAEVADRGGRGNGNGAGEGGGEVGAHGPVPFGIGSWNGQRDSRHHEQQWQHWHRTRPRQARTTRRDATRGGRSRQSRTTPSTGFYSRGLGRELEGPTGTGRAAGAGPPRTPGSPRTATGERQQRCYARPAPPSPRHGAPRPSGPGVSQRGESRDTRPSPSPD</sequence>
<dbReference type="EMBL" id="JNBY01000110">
    <property type="protein sequence ID" value="KDN82459.1"/>
    <property type="molecule type" value="Genomic_DNA"/>
</dbReference>
<feature type="compositionally biased region" description="Low complexity" evidence="1">
    <location>
        <begin position="716"/>
        <end position="731"/>
    </location>
</feature>
<feature type="compositionally biased region" description="Basic and acidic residues" evidence="1">
    <location>
        <begin position="16"/>
        <end position="30"/>
    </location>
</feature>
<gene>
    <name evidence="2" type="ORF">KCH_57970</name>
</gene>
<proteinExistence type="predicted"/>
<evidence type="ECO:0000256" key="1">
    <source>
        <dbReference type="SAM" id="MobiDB-lite"/>
    </source>
</evidence>
<evidence type="ECO:0000313" key="2">
    <source>
        <dbReference type="EMBL" id="KDN82459.1"/>
    </source>
</evidence>
<feature type="region of interest" description="Disordered" evidence="1">
    <location>
        <begin position="137"/>
        <end position="159"/>
    </location>
</feature>
<feature type="compositionally biased region" description="Basic and acidic residues" evidence="1">
    <location>
        <begin position="142"/>
        <end position="159"/>
    </location>
</feature>
<dbReference type="HOGENOM" id="CLU_361232_0_0_11"/>
<feature type="region of interest" description="Disordered" evidence="1">
    <location>
        <begin position="615"/>
        <end position="774"/>
    </location>
</feature>
<comment type="caution">
    <text evidence="2">The sequence shown here is derived from an EMBL/GenBank/DDBJ whole genome shotgun (WGS) entry which is preliminary data.</text>
</comment>